<name>A0A7Y6EEB3_9SPHN</name>
<organism evidence="1 2">
    <name type="scientific">Sphingomonas zeae</name>
    <dbReference type="NCBI Taxonomy" id="1646122"/>
    <lineage>
        <taxon>Bacteria</taxon>
        <taxon>Pseudomonadati</taxon>
        <taxon>Pseudomonadota</taxon>
        <taxon>Alphaproteobacteria</taxon>
        <taxon>Sphingomonadales</taxon>
        <taxon>Sphingomonadaceae</taxon>
        <taxon>Sphingomonas</taxon>
    </lineage>
</organism>
<comment type="caution">
    <text evidence="1">The sequence shown here is derived from an EMBL/GenBank/DDBJ whole genome shotgun (WGS) entry which is preliminary data.</text>
</comment>
<reference evidence="1 2" key="1">
    <citation type="submission" date="2020-05" db="EMBL/GenBank/DDBJ databases">
        <title>Genome Sequencing of Type Strains.</title>
        <authorList>
            <person name="Lemaire J.F."/>
            <person name="Inderbitzin P."/>
            <person name="Gregorio O.A."/>
            <person name="Collins S.B."/>
            <person name="Wespe N."/>
            <person name="Knight-Connoni V."/>
        </authorList>
    </citation>
    <scope>NUCLEOTIDE SEQUENCE [LARGE SCALE GENOMIC DNA]</scope>
    <source>
        <strain evidence="1 2">DSM 100049</strain>
    </source>
</reference>
<protein>
    <submittedName>
        <fullName evidence="1">Uncharacterized protein</fullName>
    </submittedName>
</protein>
<evidence type="ECO:0000313" key="2">
    <source>
        <dbReference type="Proteomes" id="UP000536441"/>
    </source>
</evidence>
<proteinExistence type="predicted"/>
<sequence length="123" mass="13029">MAATKEELKAIFASKTKELVSELEAWFEEETEAIDGSIAAAAPSGSGGSIMGTCPAIDSKRVVDATVITKKVLDIELPPEIIQPGGYASCDEMIADLVPKLERVFIGDIKVKKAKPVKALEPA</sequence>
<keyword evidence="2" id="KW-1185">Reference proteome</keyword>
<accession>A0A7Y6EEB3</accession>
<dbReference type="Proteomes" id="UP000536441">
    <property type="component" value="Unassembled WGS sequence"/>
</dbReference>
<dbReference type="EMBL" id="JABMCH010000051">
    <property type="protein sequence ID" value="NUU46039.1"/>
    <property type="molecule type" value="Genomic_DNA"/>
</dbReference>
<gene>
    <name evidence="1" type="ORF">HP438_03485</name>
</gene>
<dbReference type="AlphaFoldDB" id="A0A7Y6EEB3"/>
<evidence type="ECO:0000313" key="1">
    <source>
        <dbReference type="EMBL" id="NUU46039.1"/>
    </source>
</evidence>
<dbReference type="RefSeq" id="WP_175310824.1">
    <property type="nucleotide sequence ID" value="NZ_CBCRYR010000066.1"/>
</dbReference>